<reference evidence="1" key="1">
    <citation type="submission" date="2022-10" db="EMBL/GenBank/DDBJ databases">
        <title>Complete genome sequence of Agrobacterium salinitolerans CFBP5507.</title>
        <authorList>
            <person name="Tchabashvili S."/>
            <person name="Yen H.-C."/>
            <person name="Haryono M."/>
            <person name="Lin Y.-C."/>
            <person name="Lai E.-M."/>
            <person name="Kuo C.-H."/>
        </authorList>
    </citation>
    <scope>NUCLEOTIDE SEQUENCE</scope>
    <source>
        <strain evidence="1">CFBP5507</strain>
    </source>
</reference>
<name>A0A4Z1QW78_9HYPH</name>
<evidence type="ECO:0000313" key="2">
    <source>
        <dbReference type="Proteomes" id="UP000298735"/>
    </source>
</evidence>
<sequence>MHMLLVIVGGAVLLGVFSLFGKLWGGDLAGVATGAKLFIPAWLAVALVNMWVGVTRAGYTVAQELPILLVVFAVPAALAAVLAWQLARG</sequence>
<gene>
    <name evidence="1" type="ORF">CFBP5507_24130</name>
</gene>
<protein>
    <submittedName>
        <fullName evidence="1">Uncharacterized protein</fullName>
    </submittedName>
</protein>
<dbReference type="AlphaFoldDB" id="A0A4Z1QW78"/>
<organism evidence="1 2">
    <name type="scientific">Agrobacterium salinitolerans</name>
    <dbReference type="NCBI Taxonomy" id="1183413"/>
    <lineage>
        <taxon>Bacteria</taxon>
        <taxon>Pseudomonadati</taxon>
        <taxon>Pseudomonadota</taxon>
        <taxon>Alphaproteobacteria</taxon>
        <taxon>Hyphomicrobiales</taxon>
        <taxon>Rhizobiaceae</taxon>
        <taxon>Rhizobium/Agrobacterium group</taxon>
        <taxon>Agrobacterium</taxon>
    </lineage>
</organism>
<dbReference type="OrthoDB" id="4764194at2"/>
<dbReference type="RefSeq" id="WP_137412183.1">
    <property type="nucleotide sequence ID" value="NZ_CP074392.1"/>
</dbReference>
<dbReference type="KEGG" id="asal:CFBP5507_24130"/>
<dbReference type="Proteomes" id="UP000298735">
    <property type="component" value="Chromosome Linear"/>
</dbReference>
<evidence type="ECO:0000313" key="1">
    <source>
        <dbReference type="EMBL" id="UYZ10701.1"/>
    </source>
</evidence>
<dbReference type="EMBL" id="CP109969">
    <property type="protein sequence ID" value="UYZ10701.1"/>
    <property type="molecule type" value="Genomic_DNA"/>
</dbReference>
<accession>A0A4Z1QW78</accession>
<proteinExistence type="predicted"/>